<dbReference type="PANTHER" id="PTHR11953">
    <property type="entry name" value="EXOSOME COMPLEX COMPONENT"/>
    <property type="match status" value="1"/>
</dbReference>
<evidence type="ECO:0000256" key="5">
    <source>
        <dbReference type="ARBA" id="ARBA00022552"/>
    </source>
</evidence>
<reference evidence="11" key="2">
    <citation type="submission" date="2012-08" db="EMBL/GenBank/DDBJ databases">
        <title>Genome sequence of Kazachstania naganishii.</title>
        <authorList>
            <person name="Gordon J.L."/>
            <person name="Armisen D."/>
            <person name="Proux-Wera E."/>
            <person name="OhEigeartaigh S.S."/>
            <person name="Byrne K.P."/>
            <person name="Wolfe K.H."/>
        </authorList>
    </citation>
    <scope>NUCLEOTIDE SEQUENCE [LARGE SCALE GENOMIC DNA]</scope>
    <source>
        <strain evidence="11">ATCC MYA-139 / BCRC 22969 / CBS 8797 / CCRC 22969 / KCTC 17520 / NBRC 10181 / NCYC 3082</strain>
    </source>
</reference>
<dbReference type="RefSeq" id="XP_022464316.1">
    <property type="nucleotide sequence ID" value="XM_022607751.1"/>
</dbReference>
<dbReference type="EMBL" id="HE978317">
    <property type="protein sequence ID" value="CCK70070.1"/>
    <property type="molecule type" value="Genomic_DNA"/>
</dbReference>
<proteinExistence type="inferred from homology"/>
<dbReference type="GO" id="GO:0071039">
    <property type="term" value="P:nuclear polyadenylation-dependent CUT catabolic process"/>
    <property type="evidence" value="ECO:0007669"/>
    <property type="project" value="EnsemblFungi"/>
</dbReference>
<dbReference type="GO" id="GO:0000177">
    <property type="term" value="C:cytoplasmic exosome (RNase complex)"/>
    <property type="evidence" value="ECO:0007669"/>
    <property type="project" value="EnsemblFungi"/>
</dbReference>
<dbReference type="InterPro" id="IPR020568">
    <property type="entry name" value="Ribosomal_Su5_D2-typ_SF"/>
</dbReference>
<dbReference type="SUPFAM" id="SSF54211">
    <property type="entry name" value="Ribosomal protein S5 domain 2-like"/>
    <property type="match status" value="1"/>
</dbReference>
<dbReference type="Pfam" id="PF01138">
    <property type="entry name" value="RNase_PH"/>
    <property type="match status" value="1"/>
</dbReference>
<name>J7R5F3_HUIN7</name>
<dbReference type="InterPro" id="IPR027408">
    <property type="entry name" value="PNPase/RNase_PH_dom_sf"/>
</dbReference>
<dbReference type="GO" id="GO:0034475">
    <property type="term" value="P:U4 snRNA 3'-end processing"/>
    <property type="evidence" value="ECO:0007669"/>
    <property type="project" value="EnsemblFungi"/>
</dbReference>
<accession>J7R5F3</accession>
<organism evidence="10 11">
    <name type="scientific">Huiozyma naganishii (strain ATCC MYA-139 / BCRC 22969 / CBS 8797 / KCTC 17520 / NBRC 10181 / NCYC 3082 / Yp74L-3)</name>
    <name type="common">Yeast</name>
    <name type="synonym">Kazachstania naganishii</name>
    <dbReference type="NCBI Taxonomy" id="1071383"/>
    <lineage>
        <taxon>Eukaryota</taxon>
        <taxon>Fungi</taxon>
        <taxon>Dikarya</taxon>
        <taxon>Ascomycota</taxon>
        <taxon>Saccharomycotina</taxon>
        <taxon>Saccharomycetes</taxon>
        <taxon>Saccharomycetales</taxon>
        <taxon>Saccharomycetaceae</taxon>
        <taxon>Huiozyma</taxon>
    </lineage>
</organism>
<evidence type="ECO:0000256" key="2">
    <source>
        <dbReference type="ARBA" id="ARBA00004496"/>
    </source>
</evidence>
<dbReference type="GO" id="GO:0003723">
    <property type="term" value="F:RNA binding"/>
    <property type="evidence" value="ECO:0007669"/>
    <property type="project" value="UniProtKB-KW"/>
</dbReference>
<evidence type="ECO:0000256" key="8">
    <source>
        <dbReference type="ARBA" id="ARBA00023242"/>
    </source>
</evidence>
<dbReference type="STRING" id="1071383.J7R5F3"/>
<evidence type="ECO:0000313" key="10">
    <source>
        <dbReference type="EMBL" id="CCK70070.1"/>
    </source>
</evidence>
<evidence type="ECO:0000256" key="7">
    <source>
        <dbReference type="ARBA" id="ARBA00022884"/>
    </source>
</evidence>
<comment type="subcellular location">
    <subcellularLocation>
        <location evidence="2">Cytoplasm</location>
    </subcellularLocation>
    <subcellularLocation>
        <location evidence="1">Nucleus</location>
    </subcellularLocation>
</comment>
<dbReference type="GO" id="GO:0000176">
    <property type="term" value="C:nuclear exosome (RNase complex)"/>
    <property type="evidence" value="ECO:0007669"/>
    <property type="project" value="EnsemblFungi"/>
</dbReference>
<dbReference type="OMA" id="ILPTCIN"/>
<evidence type="ECO:0000256" key="1">
    <source>
        <dbReference type="ARBA" id="ARBA00004123"/>
    </source>
</evidence>
<dbReference type="PANTHER" id="PTHR11953:SF2">
    <property type="entry name" value="EXOSOME COMPLEX COMPONENT MTR3"/>
    <property type="match status" value="1"/>
</dbReference>
<keyword evidence="4" id="KW-0963">Cytoplasm</keyword>
<dbReference type="GO" id="GO:0071051">
    <property type="term" value="P:poly(A)-dependent snoRNA 3'-end processing"/>
    <property type="evidence" value="ECO:0007669"/>
    <property type="project" value="EnsemblFungi"/>
</dbReference>
<dbReference type="GeneID" id="34525759"/>
<keyword evidence="7" id="KW-0694">RNA-binding</keyword>
<dbReference type="GO" id="GO:0071028">
    <property type="term" value="P:nuclear mRNA surveillance"/>
    <property type="evidence" value="ECO:0007669"/>
    <property type="project" value="EnsemblFungi"/>
</dbReference>
<dbReference type="GO" id="GO:0000467">
    <property type="term" value="P:exonucleolytic trimming to generate mature 3'-end of 5.8S rRNA from tricistronic rRNA transcript (SSU-rRNA, 5.8S rRNA, LSU-rRNA)"/>
    <property type="evidence" value="ECO:0007669"/>
    <property type="project" value="EnsemblFungi"/>
</dbReference>
<evidence type="ECO:0000259" key="9">
    <source>
        <dbReference type="Pfam" id="PF01138"/>
    </source>
</evidence>
<sequence length="218" mass="23769">MNVQDRRRILGPAGAKPLAFLRTEQQEKPQRDVRTPRYTTRVTANSNGSSLVETESMSLLTAVYGPRPTREQQFRSNGTVNVVLSRSERFPTGQLKELGAFLVSVLESCVCLEKYPKSGIDVFVSFNIEDCASLADYLVQLIPGIVLALVDAGIEMTDLVCAGEHEGTVVCFGDAGNKIVGVWADEGPLPSDNVAELINACRDGYTLQRGLVSTFLQQ</sequence>
<dbReference type="GO" id="GO:0005730">
    <property type="term" value="C:nucleolus"/>
    <property type="evidence" value="ECO:0007669"/>
    <property type="project" value="UniProtKB-SubCell"/>
</dbReference>
<dbReference type="AlphaFoldDB" id="J7R5F3"/>
<dbReference type="Gene3D" id="3.30.230.70">
    <property type="entry name" value="GHMP Kinase, N-terminal domain"/>
    <property type="match status" value="1"/>
</dbReference>
<keyword evidence="8" id="KW-0539">Nucleus</keyword>
<dbReference type="InterPro" id="IPR050080">
    <property type="entry name" value="RNase_PH"/>
</dbReference>
<dbReference type="GO" id="GO:0071038">
    <property type="term" value="P:TRAMP-dependent tRNA surveillance pathway"/>
    <property type="evidence" value="ECO:0007669"/>
    <property type="project" value="EnsemblFungi"/>
</dbReference>
<comment type="similarity">
    <text evidence="3">Belongs to the RNase PH family.</text>
</comment>
<evidence type="ECO:0000256" key="3">
    <source>
        <dbReference type="ARBA" id="ARBA00006678"/>
    </source>
</evidence>
<evidence type="ECO:0000313" key="11">
    <source>
        <dbReference type="Proteomes" id="UP000006310"/>
    </source>
</evidence>
<keyword evidence="11" id="KW-1185">Reference proteome</keyword>
<keyword evidence="6" id="KW-0271">Exosome</keyword>
<dbReference type="GO" id="GO:0071035">
    <property type="term" value="P:nuclear polyadenylation-dependent rRNA catabolic process"/>
    <property type="evidence" value="ECO:0007669"/>
    <property type="project" value="EnsemblFungi"/>
</dbReference>
<protein>
    <recommendedName>
        <fullName evidence="9">Exoribonuclease phosphorolytic domain-containing protein</fullName>
    </recommendedName>
</protein>
<dbReference type="GO" id="GO:0016075">
    <property type="term" value="P:rRNA catabolic process"/>
    <property type="evidence" value="ECO:0007669"/>
    <property type="project" value="TreeGrafter"/>
</dbReference>
<dbReference type="Proteomes" id="UP000006310">
    <property type="component" value="Chromosome 4"/>
</dbReference>
<evidence type="ECO:0000256" key="4">
    <source>
        <dbReference type="ARBA" id="ARBA00022490"/>
    </source>
</evidence>
<dbReference type="OrthoDB" id="2504340at2759"/>
<feature type="domain" description="Exoribonuclease phosphorolytic" evidence="9">
    <location>
        <begin position="33"/>
        <end position="155"/>
    </location>
</feature>
<dbReference type="KEGG" id="kng:KNAG_0D03240"/>
<dbReference type="InterPro" id="IPR001247">
    <property type="entry name" value="ExoRNase_PH_dom1"/>
</dbReference>
<reference evidence="10 11" key="1">
    <citation type="journal article" date="2011" name="Proc. Natl. Acad. Sci. U.S.A.">
        <title>Evolutionary erosion of yeast sex chromosomes by mating-type switching accidents.</title>
        <authorList>
            <person name="Gordon J.L."/>
            <person name="Armisen D."/>
            <person name="Proux-Wera E."/>
            <person name="Oheigeartaigh S.S."/>
            <person name="Byrne K.P."/>
            <person name="Wolfe K.H."/>
        </authorList>
    </citation>
    <scope>NUCLEOTIDE SEQUENCE [LARGE SCALE GENOMIC DNA]</scope>
    <source>
        <strain evidence="11">ATCC MYA-139 / BCRC 22969 / CBS 8797 / CCRC 22969 / KCTC 17520 / NBRC 10181 / NCYC 3082</strain>
    </source>
</reference>
<dbReference type="HOGENOM" id="CLU_078569_0_0_1"/>
<dbReference type="eggNOG" id="KOG1068">
    <property type="taxonomic scope" value="Eukaryota"/>
</dbReference>
<evidence type="ECO:0000256" key="6">
    <source>
        <dbReference type="ARBA" id="ARBA00022835"/>
    </source>
</evidence>
<gene>
    <name evidence="10" type="primary">KNAG0D03240</name>
    <name evidence="10" type="ordered locus">KNAG_0D03240</name>
</gene>
<keyword evidence="5" id="KW-0698">rRNA processing</keyword>